<organism evidence="1 2">
    <name type="scientific">Solanum commersonii</name>
    <name type="common">Commerson's wild potato</name>
    <name type="synonym">Commerson's nightshade</name>
    <dbReference type="NCBI Taxonomy" id="4109"/>
    <lineage>
        <taxon>Eukaryota</taxon>
        <taxon>Viridiplantae</taxon>
        <taxon>Streptophyta</taxon>
        <taxon>Embryophyta</taxon>
        <taxon>Tracheophyta</taxon>
        <taxon>Spermatophyta</taxon>
        <taxon>Magnoliopsida</taxon>
        <taxon>eudicotyledons</taxon>
        <taxon>Gunneridae</taxon>
        <taxon>Pentapetalae</taxon>
        <taxon>asterids</taxon>
        <taxon>lamiids</taxon>
        <taxon>Solanales</taxon>
        <taxon>Solanaceae</taxon>
        <taxon>Solanoideae</taxon>
        <taxon>Solaneae</taxon>
        <taxon>Solanum</taxon>
    </lineage>
</organism>
<dbReference type="EMBL" id="JACXVP010000009">
    <property type="protein sequence ID" value="KAG5587090.1"/>
    <property type="molecule type" value="Genomic_DNA"/>
</dbReference>
<sequence length="77" mass="9117">MCIFKFKRATKLEKTDLTNFLCAIVHEFLKFFMDVRYDLINDVSWSREKTDTFSNHAILVIQDSSLFLAEIFHGRPL</sequence>
<reference evidence="1 2" key="1">
    <citation type="submission" date="2020-09" db="EMBL/GenBank/DDBJ databases">
        <title>De no assembly of potato wild relative species, Solanum commersonii.</title>
        <authorList>
            <person name="Cho K."/>
        </authorList>
    </citation>
    <scope>NUCLEOTIDE SEQUENCE [LARGE SCALE GENOMIC DNA]</scope>
    <source>
        <strain evidence="1">LZ3.2</strain>
        <tissue evidence="1">Leaf</tissue>
    </source>
</reference>
<protein>
    <submittedName>
        <fullName evidence="1">Uncharacterized protein</fullName>
    </submittedName>
</protein>
<evidence type="ECO:0000313" key="2">
    <source>
        <dbReference type="Proteomes" id="UP000824120"/>
    </source>
</evidence>
<dbReference type="Proteomes" id="UP000824120">
    <property type="component" value="Chromosome 9"/>
</dbReference>
<evidence type="ECO:0000313" key="1">
    <source>
        <dbReference type="EMBL" id="KAG5587090.1"/>
    </source>
</evidence>
<dbReference type="AlphaFoldDB" id="A0A9J5XHC4"/>
<gene>
    <name evidence="1" type="ORF">H5410_047524</name>
</gene>
<proteinExistence type="predicted"/>
<accession>A0A9J5XHC4</accession>
<comment type="caution">
    <text evidence="1">The sequence shown here is derived from an EMBL/GenBank/DDBJ whole genome shotgun (WGS) entry which is preliminary data.</text>
</comment>
<keyword evidence="2" id="KW-1185">Reference proteome</keyword>
<name>A0A9J5XHC4_SOLCO</name>